<dbReference type="GO" id="GO:0019843">
    <property type="term" value="F:rRNA binding"/>
    <property type="evidence" value="ECO:0007669"/>
    <property type="project" value="UniProtKB-KW"/>
</dbReference>
<dbReference type="Gene3D" id="1.20.58.110">
    <property type="entry name" value="Ribosomal protein S20"/>
    <property type="match status" value="1"/>
</dbReference>
<dbReference type="AlphaFoldDB" id="A0A0G1FAY1"/>
<dbReference type="GO" id="GO:0005840">
    <property type="term" value="C:ribosome"/>
    <property type="evidence" value="ECO:0007669"/>
    <property type="project" value="UniProtKB-KW"/>
</dbReference>
<evidence type="ECO:0000256" key="1">
    <source>
        <dbReference type="ARBA" id="ARBA00022730"/>
    </source>
</evidence>
<dbReference type="InterPro" id="IPR036510">
    <property type="entry name" value="Ribosomal_bS20_sf"/>
</dbReference>
<organism evidence="7 8">
    <name type="scientific">Candidatus Collierbacteria bacterium GW2011_GWC2_43_12</name>
    <dbReference type="NCBI Taxonomy" id="1618390"/>
    <lineage>
        <taxon>Bacteria</taxon>
        <taxon>Candidatus Collieribacteriota</taxon>
    </lineage>
</organism>
<dbReference type="GO" id="GO:0006412">
    <property type="term" value="P:translation"/>
    <property type="evidence" value="ECO:0007669"/>
    <property type="project" value="InterPro"/>
</dbReference>
<evidence type="ECO:0000256" key="3">
    <source>
        <dbReference type="ARBA" id="ARBA00022980"/>
    </source>
</evidence>
<proteinExistence type="predicted"/>
<dbReference type="GO" id="GO:0003735">
    <property type="term" value="F:structural constituent of ribosome"/>
    <property type="evidence" value="ECO:0007669"/>
    <property type="project" value="InterPro"/>
</dbReference>
<keyword evidence="2" id="KW-0694">RNA-binding</keyword>
<accession>A0A0G1FAY1</accession>
<dbReference type="NCBIfam" id="TIGR00029">
    <property type="entry name" value="S20"/>
    <property type="match status" value="1"/>
</dbReference>
<evidence type="ECO:0000256" key="6">
    <source>
        <dbReference type="ARBA" id="ARBA00035343"/>
    </source>
</evidence>
<gene>
    <name evidence="7" type="ORF">UV68_C0048G0001</name>
</gene>
<dbReference type="InterPro" id="IPR002583">
    <property type="entry name" value="Ribosomal_bS20"/>
</dbReference>
<evidence type="ECO:0000256" key="2">
    <source>
        <dbReference type="ARBA" id="ARBA00022884"/>
    </source>
</evidence>
<keyword evidence="4" id="KW-0687">Ribonucleoprotein</keyword>
<dbReference type="Pfam" id="PF01649">
    <property type="entry name" value="Ribosomal_S20p"/>
    <property type="match status" value="1"/>
</dbReference>
<dbReference type="Proteomes" id="UP000033980">
    <property type="component" value="Unassembled WGS sequence"/>
</dbReference>
<evidence type="ECO:0000313" key="7">
    <source>
        <dbReference type="EMBL" id="KKS92266.1"/>
    </source>
</evidence>
<dbReference type="GO" id="GO:1990904">
    <property type="term" value="C:ribonucleoprotein complex"/>
    <property type="evidence" value="ECO:0007669"/>
    <property type="project" value="UniProtKB-KW"/>
</dbReference>
<protein>
    <recommendedName>
        <fullName evidence="5">Small ribosomal subunit protein bS20</fullName>
    </recommendedName>
    <alternativeName>
        <fullName evidence="6">30S ribosomal protein S20</fullName>
    </alternativeName>
</protein>
<keyword evidence="3 7" id="KW-0689">Ribosomal protein</keyword>
<evidence type="ECO:0000256" key="4">
    <source>
        <dbReference type="ARBA" id="ARBA00023274"/>
    </source>
</evidence>
<sequence>MPITKSAIKKLRADKRKATFNKATKTKAKSAIDNFKSLLTLDSLSNAFSAVDKAAKKGVIKKGKANRIKARLSKKVK</sequence>
<name>A0A0G1FAY1_9BACT</name>
<dbReference type="EMBL" id="LCFK01000048">
    <property type="protein sequence ID" value="KKS92266.1"/>
    <property type="molecule type" value="Genomic_DNA"/>
</dbReference>
<comment type="caution">
    <text evidence="7">The sequence shown here is derived from an EMBL/GenBank/DDBJ whole genome shotgun (WGS) entry which is preliminary data.</text>
</comment>
<feature type="non-terminal residue" evidence="7">
    <location>
        <position position="1"/>
    </location>
</feature>
<reference evidence="7 8" key="1">
    <citation type="journal article" date="2015" name="Nature">
        <title>rRNA introns, odd ribosomes, and small enigmatic genomes across a large radiation of phyla.</title>
        <authorList>
            <person name="Brown C.T."/>
            <person name="Hug L.A."/>
            <person name="Thomas B.C."/>
            <person name="Sharon I."/>
            <person name="Castelle C.J."/>
            <person name="Singh A."/>
            <person name="Wilkins M.J."/>
            <person name="Williams K.H."/>
            <person name="Banfield J.F."/>
        </authorList>
    </citation>
    <scope>NUCLEOTIDE SEQUENCE [LARGE SCALE GENOMIC DNA]</scope>
</reference>
<keyword evidence="1" id="KW-0699">rRNA-binding</keyword>
<dbReference type="SUPFAM" id="SSF46992">
    <property type="entry name" value="Ribosomal protein S20"/>
    <property type="match status" value="1"/>
</dbReference>
<evidence type="ECO:0000313" key="8">
    <source>
        <dbReference type="Proteomes" id="UP000033980"/>
    </source>
</evidence>
<evidence type="ECO:0000256" key="5">
    <source>
        <dbReference type="ARBA" id="ARBA00035136"/>
    </source>
</evidence>